<dbReference type="Pfam" id="PF12261">
    <property type="entry name" value="T_hemolysin"/>
    <property type="match status" value="1"/>
</dbReference>
<comment type="caution">
    <text evidence="1">The sequence shown here is derived from an EMBL/GenBank/DDBJ whole genome shotgun (WGS) entry which is preliminary data.</text>
</comment>
<dbReference type="PATRIC" id="fig|344882.3.peg.875"/>
<proteinExistence type="predicted"/>
<keyword evidence="2" id="KW-1185">Reference proteome</keyword>
<name>A0A0R0CQD2_9GAMM</name>
<dbReference type="InterPro" id="IPR022050">
    <property type="entry name" value="T_hemolysin"/>
</dbReference>
<protein>
    <submittedName>
        <fullName evidence="1">Thermostable hemolysin</fullName>
    </submittedName>
</protein>
<evidence type="ECO:0000313" key="1">
    <source>
        <dbReference type="EMBL" id="KRG68626.1"/>
    </source>
</evidence>
<accession>A0A0R0CQD2</accession>
<dbReference type="Proteomes" id="UP000052052">
    <property type="component" value="Unassembled WGS sequence"/>
</dbReference>
<gene>
    <name evidence="1" type="ORF">ABB29_12490</name>
</gene>
<reference evidence="1 2" key="1">
    <citation type="submission" date="2015-05" db="EMBL/GenBank/DDBJ databases">
        <title>Genome sequencing and analysis of members of genus Stenotrophomonas.</title>
        <authorList>
            <person name="Patil P.P."/>
            <person name="Midha S."/>
            <person name="Patil P.B."/>
        </authorList>
    </citation>
    <scope>NUCLEOTIDE SEQUENCE [LARGE SCALE GENOMIC DNA]</scope>
    <source>
        <strain evidence="1 2">DSM 21858</strain>
    </source>
</reference>
<dbReference type="EMBL" id="LDJL01000012">
    <property type="protein sequence ID" value="KRG68626.1"/>
    <property type="molecule type" value="Genomic_DNA"/>
</dbReference>
<evidence type="ECO:0000313" key="2">
    <source>
        <dbReference type="Proteomes" id="UP000052052"/>
    </source>
</evidence>
<dbReference type="AlphaFoldDB" id="A0A0R0CQD2"/>
<dbReference type="STRING" id="344882.ABB29_12490"/>
<sequence length="201" mass="22199">MWVNPSHPLRSEVEALIAQVYRDRYGAQLRHFLPHLLAFRDATGRLSAAIGLRCGSEGQLFTEQYLQGPAEQTIAEHAGRIVAREQVVEVGNFAALGAGDARQVIILLTSMLHRAGFRWVLFTATRNLRNAFDRLHLQTVELAAARQECLQSDDSDWGSYYDTQPRLMMGDIAAGHAYLARINHAGADRVPLMACMGGALA</sequence>
<organism evidence="1 2">
    <name type="scientific">Pseudoxanthomonas dokdonensis</name>
    <dbReference type="NCBI Taxonomy" id="344882"/>
    <lineage>
        <taxon>Bacteria</taxon>
        <taxon>Pseudomonadati</taxon>
        <taxon>Pseudomonadota</taxon>
        <taxon>Gammaproteobacteria</taxon>
        <taxon>Lysobacterales</taxon>
        <taxon>Lysobacteraceae</taxon>
        <taxon>Pseudoxanthomonas</taxon>
    </lineage>
</organism>